<name>A0AAE4G866_9BURK</name>
<protein>
    <submittedName>
        <fullName evidence="1">Uncharacterized protein</fullName>
    </submittedName>
</protein>
<dbReference type="RefSeq" id="WP_284078293.1">
    <property type="nucleotide sequence ID" value="NZ_JAVLSM010000007.1"/>
</dbReference>
<reference evidence="1" key="1">
    <citation type="submission" date="2023-02" db="EMBL/GenBank/DDBJ databases">
        <title>Description of Herbaspirillum huttiense subsp. nephrolepsisexaltata and Herbaspirillum huttiense subsp. lycopersicon.</title>
        <authorList>
            <person name="Poudel M."/>
            <person name="Sharma A."/>
            <person name="Goss E."/>
            <person name="Tapia J.H."/>
            <person name="Harmon C.M."/>
            <person name="Jones J.B."/>
        </authorList>
    </citation>
    <scope>NUCLEOTIDE SEQUENCE</scope>
    <source>
        <strain evidence="1">NC40101</strain>
    </source>
</reference>
<evidence type="ECO:0000313" key="1">
    <source>
        <dbReference type="EMBL" id="MDT0337629.1"/>
    </source>
</evidence>
<organism evidence="1">
    <name type="scientific">Herbaspirillum huttiense subsp. nephrolepidis</name>
    <dbReference type="NCBI Taxonomy" id="3075126"/>
    <lineage>
        <taxon>Bacteria</taxon>
        <taxon>Pseudomonadati</taxon>
        <taxon>Pseudomonadota</taxon>
        <taxon>Betaproteobacteria</taxon>
        <taxon>Burkholderiales</taxon>
        <taxon>Oxalobacteraceae</taxon>
        <taxon>Herbaspirillum</taxon>
    </lineage>
</organism>
<proteinExistence type="predicted"/>
<dbReference type="AlphaFoldDB" id="A0AAE4G866"/>
<sequence length="148" mass="16860">MQLIHWSLQHTNHAESNRKVLSVLTRKAGAALDAALSMKEASAVLARMVNMGQAFTTNQSDAEREVRKALARYKLAMVNCHYRNWWHRLSVWMGEEEAIAADRELNSATSDARSICLKSNEHTHWLHVISSQQPDTVREKDNLLALIR</sequence>
<accession>A0AAE4G866</accession>
<gene>
    <name evidence="1" type="ORF">RJN63_12365</name>
</gene>
<comment type="caution">
    <text evidence="1">The sequence shown here is derived from an EMBL/GenBank/DDBJ whole genome shotgun (WGS) entry which is preliminary data.</text>
</comment>
<dbReference type="EMBL" id="JAVRAA010000005">
    <property type="protein sequence ID" value="MDT0337629.1"/>
    <property type="molecule type" value="Genomic_DNA"/>
</dbReference>